<organism evidence="13 14">
    <name type="scientific">Talaromyces proteolyticus</name>
    <dbReference type="NCBI Taxonomy" id="1131652"/>
    <lineage>
        <taxon>Eukaryota</taxon>
        <taxon>Fungi</taxon>
        <taxon>Dikarya</taxon>
        <taxon>Ascomycota</taxon>
        <taxon>Pezizomycotina</taxon>
        <taxon>Eurotiomycetes</taxon>
        <taxon>Eurotiomycetidae</taxon>
        <taxon>Eurotiales</taxon>
        <taxon>Trichocomaceae</taxon>
        <taxon>Talaromyces</taxon>
        <taxon>Talaromyces sect. Bacilispori</taxon>
    </lineage>
</organism>
<comment type="caution">
    <text evidence="13">The sequence shown here is derived from an EMBL/GenBank/DDBJ whole genome shotgun (WGS) entry which is preliminary data.</text>
</comment>
<dbReference type="CDD" id="cd18831">
    <property type="entry name" value="GH43_AnAbnA-like"/>
    <property type="match status" value="1"/>
</dbReference>
<dbReference type="AlphaFoldDB" id="A0AAD4KLP3"/>
<dbReference type="GO" id="GO:0046558">
    <property type="term" value="F:arabinan endo-1,5-alpha-L-arabinosidase activity"/>
    <property type="evidence" value="ECO:0007669"/>
    <property type="project" value="UniProtKB-EC"/>
</dbReference>
<dbReference type="EMBL" id="JAJTJA010000009">
    <property type="protein sequence ID" value="KAH8693951.1"/>
    <property type="molecule type" value="Genomic_DNA"/>
</dbReference>
<dbReference type="EC" id="3.2.1.99" evidence="4 8"/>
<sequence length="357" mass="38593">MLLPTLATALGLIPLALTAAVQIPSTSAASSAYPITNQGNHRARDPNIIHYNNEYYLFQTGSGIAYSKASDLSGPWTSVGEVLDGKPSVIDKGNRYDPWAPTVIQHNNEFYCFYSVSTIGSRNSSIGVATSATLAPGSWTDHGALINTVSGQYSNISPYTVSNAIDPSVIVEVIGGQAYLTFGSYWTDIWQVPLTADLLSVQNPQQPNAKHLSLTTPTSQSDSERPEEASWISYKAPYYYLWFSKGFCCGLDINNLPPAGQEYSIRVGRSSSVTGPYLDKNNTDLLNGGGEVVYGSNSNGQVYAPGSSGVLTNYWGRDVLYYHYLNQSIGLANDDAFLGYNYLDYEGGWPVVTTTSG</sequence>
<comment type="pathway">
    <text evidence="2 8">Glycan metabolism; L-arabinan degradation.</text>
</comment>
<evidence type="ECO:0000256" key="3">
    <source>
        <dbReference type="ARBA" id="ARBA00009865"/>
    </source>
</evidence>
<dbReference type="PANTHER" id="PTHR43301:SF5">
    <property type="entry name" value="ARABINAN ENDO-1,5-ALPHA-L-ARABINOSIDASE D-RELATED"/>
    <property type="match status" value="1"/>
</dbReference>
<evidence type="ECO:0000256" key="1">
    <source>
        <dbReference type="ARBA" id="ARBA00000375"/>
    </source>
</evidence>
<dbReference type="RefSeq" id="XP_046069621.1">
    <property type="nucleotide sequence ID" value="XM_046209949.1"/>
</dbReference>
<name>A0AAD4KLP3_9EURO</name>
<proteinExistence type="inferred from homology"/>
<evidence type="ECO:0000256" key="5">
    <source>
        <dbReference type="ARBA" id="ARBA00022729"/>
    </source>
</evidence>
<feature type="signal peptide" evidence="12">
    <location>
        <begin position="1"/>
        <end position="18"/>
    </location>
</feature>
<evidence type="ECO:0000256" key="8">
    <source>
        <dbReference type="PIRNR" id="PIRNR026534"/>
    </source>
</evidence>
<keyword evidence="6 8" id="KW-0378">Hydrolase</keyword>
<feature type="compositionally biased region" description="Polar residues" evidence="11">
    <location>
        <begin position="207"/>
        <end position="221"/>
    </location>
</feature>
<keyword evidence="14" id="KW-1185">Reference proteome</keyword>
<dbReference type="GO" id="GO:0005975">
    <property type="term" value="P:carbohydrate metabolic process"/>
    <property type="evidence" value="ECO:0007669"/>
    <property type="project" value="InterPro"/>
</dbReference>
<evidence type="ECO:0000256" key="2">
    <source>
        <dbReference type="ARBA" id="ARBA00004834"/>
    </source>
</evidence>
<evidence type="ECO:0000256" key="12">
    <source>
        <dbReference type="SAM" id="SignalP"/>
    </source>
</evidence>
<protein>
    <recommendedName>
        <fullName evidence="4 8">Arabinan endo-1,5-alpha-L-arabinosidase</fullName>
        <ecNumber evidence="4 8">3.2.1.99</ecNumber>
    </recommendedName>
</protein>
<feature type="region of interest" description="Disordered" evidence="11">
    <location>
        <begin position="207"/>
        <end position="226"/>
    </location>
</feature>
<dbReference type="Gene3D" id="2.115.10.20">
    <property type="entry name" value="Glycosyl hydrolase domain, family 43"/>
    <property type="match status" value="1"/>
</dbReference>
<evidence type="ECO:0000256" key="11">
    <source>
        <dbReference type="SAM" id="MobiDB-lite"/>
    </source>
</evidence>
<keyword evidence="7 8" id="KW-0326">Glycosidase</keyword>
<dbReference type="Proteomes" id="UP001201262">
    <property type="component" value="Unassembled WGS sequence"/>
</dbReference>
<reference evidence="13" key="1">
    <citation type="submission" date="2021-12" db="EMBL/GenBank/DDBJ databases">
        <title>Convergent genome expansion in fungi linked to evolution of root-endophyte symbiosis.</title>
        <authorList>
            <consortium name="DOE Joint Genome Institute"/>
            <person name="Ke Y.-H."/>
            <person name="Bonito G."/>
            <person name="Liao H.-L."/>
            <person name="Looney B."/>
            <person name="Rojas-Flechas A."/>
            <person name="Nash J."/>
            <person name="Hameed K."/>
            <person name="Schadt C."/>
            <person name="Martin F."/>
            <person name="Crous P.W."/>
            <person name="Miettinen O."/>
            <person name="Magnuson J.K."/>
            <person name="Labbe J."/>
            <person name="Jacobson D."/>
            <person name="Doktycz M.J."/>
            <person name="Veneault-Fourrey C."/>
            <person name="Kuo A."/>
            <person name="Mondo S."/>
            <person name="Calhoun S."/>
            <person name="Riley R."/>
            <person name="Ohm R."/>
            <person name="LaButti K."/>
            <person name="Andreopoulos B."/>
            <person name="Pangilinan J."/>
            <person name="Nolan M."/>
            <person name="Tritt A."/>
            <person name="Clum A."/>
            <person name="Lipzen A."/>
            <person name="Daum C."/>
            <person name="Barry K."/>
            <person name="Grigoriev I.V."/>
            <person name="Vilgalys R."/>
        </authorList>
    </citation>
    <scope>NUCLEOTIDE SEQUENCE</scope>
    <source>
        <strain evidence="13">PMI_201</strain>
    </source>
</reference>
<evidence type="ECO:0000256" key="6">
    <source>
        <dbReference type="ARBA" id="ARBA00022801"/>
    </source>
</evidence>
<accession>A0AAD4KLP3</accession>
<comment type="similarity">
    <text evidence="3 8">Belongs to the glycosyl hydrolase 43 family.</text>
</comment>
<evidence type="ECO:0000256" key="7">
    <source>
        <dbReference type="ARBA" id="ARBA00023295"/>
    </source>
</evidence>
<evidence type="ECO:0000256" key="4">
    <source>
        <dbReference type="ARBA" id="ARBA00012586"/>
    </source>
</evidence>
<dbReference type="InterPro" id="IPR016840">
    <property type="entry name" value="Glyco_hydro_43_endo_a_Ara-ase"/>
</dbReference>
<feature type="chain" id="PRO_5042177693" description="Arabinan endo-1,5-alpha-L-arabinosidase" evidence="12">
    <location>
        <begin position="19"/>
        <end position="357"/>
    </location>
</feature>
<keyword evidence="5 12" id="KW-0732">Signal</keyword>
<feature type="active site" description="Proton donor" evidence="9">
    <location>
        <position position="228"/>
    </location>
</feature>
<evidence type="ECO:0000313" key="14">
    <source>
        <dbReference type="Proteomes" id="UP001201262"/>
    </source>
</evidence>
<feature type="site" description="Important for catalytic activity, responsible for pKa modulation of the active site Glu and correct orientation of both the proton donor and substrate" evidence="10">
    <location>
        <position position="166"/>
    </location>
</feature>
<dbReference type="Pfam" id="PF04616">
    <property type="entry name" value="Glyco_hydro_43"/>
    <property type="match status" value="1"/>
</dbReference>
<evidence type="ECO:0000256" key="9">
    <source>
        <dbReference type="PIRSR" id="PIRSR606710-1"/>
    </source>
</evidence>
<dbReference type="SUPFAM" id="SSF75005">
    <property type="entry name" value="Arabinanase/levansucrase/invertase"/>
    <property type="match status" value="1"/>
</dbReference>
<dbReference type="PIRSF" id="PIRSF026534">
    <property type="entry name" value="Endo_alpha-L-arabinosidase"/>
    <property type="match status" value="1"/>
</dbReference>
<dbReference type="InterPro" id="IPR006710">
    <property type="entry name" value="Glyco_hydro_43"/>
</dbReference>
<comment type="catalytic activity">
    <reaction evidence="1 8">
        <text>Endohydrolysis of (1-&gt;5)-alpha-arabinofuranosidic linkages in (1-&gt;5)-arabinans.</text>
        <dbReference type="EC" id="3.2.1.99"/>
    </reaction>
</comment>
<dbReference type="InterPro" id="IPR023296">
    <property type="entry name" value="Glyco_hydro_beta-prop_sf"/>
</dbReference>
<evidence type="ECO:0000256" key="10">
    <source>
        <dbReference type="PIRSR" id="PIRSR606710-2"/>
    </source>
</evidence>
<feature type="active site" description="Proton acceptor" evidence="9">
    <location>
        <position position="45"/>
    </location>
</feature>
<dbReference type="InterPro" id="IPR050727">
    <property type="entry name" value="GH43_arabinanases"/>
</dbReference>
<gene>
    <name evidence="13" type="ORF">BGW36DRAFT_213197</name>
</gene>
<dbReference type="GeneID" id="70240236"/>
<dbReference type="PANTHER" id="PTHR43301">
    <property type="entry name" value="ARABINAN ENDO-1,5-ALPHA-L-ARABINOSIDASE"/>
    <property type="match status" value="1"/>
</dbReference>
<evidence type="ECO:0000313" key="13">
    <source>
        <dbReference type="EMBL" id="KAH8693951.1"/>
    </source>
</evidence>